<dbReference type="Pfam" id="PF13519">
    <property type="entry name" value="VWA_2"/>
    <property type="match status" value="1"/>
</dbReference>
<feature type="transmembrane region" description="Helical" evidence="2">
    <location>
        <begin position="15"/>
        <end position="35"/>
    </location>
</feature>
<dbReference type="PANTHER" id="PTHR37947:SF2">
    <property type="entry name" value="VON WILLEBRAND FACTOR TYPE A"/>
    <property type="match status" value="1"/>
</dbReference>
<dbReference type="RefSeq" id="WP_284055372.1">
    <property type="nucleotide sequence ID" value="NZ_JAMSLR010000001.1"/>
</dbReference>
<feature type="domain" description="VWFA" evidence="3">
    <location>
        <begin position="411"/>
        <end position="593"/>
    </location>
</feature>
<gene>
    <name evidence="4" type="ORF">NET02_00345</name>
</gene>
<evidence type="ECO:0000256" key="1">
    <source>
        <dbReference type="SAM" id="MobiDB-lite"/>
    </source>
</evidence>
<dbReference type="Gene3D" id="3.40.50.880">
    <property type="match status" value="2"/>
</dbReference>
<dbReference type="Pfam" id="PF07090">
    <property type="entry name" value="GATase1_like"/>
    <property type="match status" value="1"/>
</dbReference>
<evidence type="ECO:0000259" key="3">
    <source>
        <dbReference type="PROSITE" id="PS50234"/>
    </source>
</evidence>
<organism evidence="4 5">
    <name type="scientific">Thermalbibacter longus</name>
    <dbReference type="NCBI Taxonomy" id="2951981"/>
    <lineage>
        <taxon>Bacteria</taxon>
        <taxon>Pseudomonadati</taxon>
        <taxon>Thermomicrobiota</taxon>
        <taxon>Thermomicrobia</taxon>
        <taxon>Thermomicrobiales</taxon>
        <taxon>Thermomicrobiaceae</taxon>
        <taxon>Thermalbibacter</taxon>
    </lineage>
</organism>
<feature type="region of interest" description="Disordered" evidence="1">
    <location>
        <begin position="872"/>
        <end position="894"/>
    </location>
</feature>
<dbReference type="PROSITE" id="PS50234">
    <property type="entry name" value="VWFA"/>
    <property type="match status" value="1"/>
</dbReference>
<dbReference type="SMART" id="SM00327">
    <property type="entry name" value="VWA"/>
    <property type="match status" value="2"/>
</dbReference>
<protein>
    <submittedName>
        <fullName evidence="4">VWA domain-containing protein</fullName>
    </submittedName>
</protein>
<dbReference type="CDD" id="cd00198">
    <property type="entry name" value="vWFA"/>
    <property type="match status" value="1"/>
</dbReference>
<dbReference type="InterPro" id="IPR002035">
    <property type="entry name" value="VWF_A"/>
</dbReference>
<reference evidence="4" key="1">
    <citation type="submission" date="2022-06" db="EMBL/GenBank/DDBJ databases">
        <title>CFH 74404 Thermomicrobiaceae sp.</title>
        <authorList>
            <person name="Ming H."/>
            <person name="Li W.-J."/>
            <person name="Zhao Z."/>
        </authorList>
    </citation>
    <scope>NUCLEOTIDE SEQUENCE</scope>
    <source>
        <strain evidence="4">CFH 74404</strain>
    </source>
</reference>
<keyword evidence="5" id="KW-1185">Reference proteome</keyword>
<dbReference type="InterPro" id="IPR010768">
    <property type="entry name" value="GATase1-like"/>
</dbReference>
<dbReference type="SUPFAM" id="SSF52317">
    <property type="entry name" value="Class I glutamine amidotransferase-like"/>
    <property type="match status" value="1"/>
</dbReference>
<dbReference type="AlphaFoldDB" id="A0AA42B942"/>
<keyword evidence="2" id="KW-1133">Transmembrane helix</keyword>
<dbReference type="SUPFAM" id="SSF53300">
    <property type="entry name" value="vWA-like"/>
    <property type="match status" value="2"/>
</dbReference>
<dbReference type="PANTHER" id="PTHR37947">
    <property type="entry name" value="BLL2462 PROTEIN"/>
    <property type="match status" value="1"/>
</dbReference>
<evidence type="ECO:0000313" key="4">
    <source>
        <dbReference type="EMBL" id="MCM8747587.1"/>
    </source>
</evidence>
<dbReference type="Pfam" id="PF00092">
    <property type="entry name" value="VWA"/>
    <property type="match status" value="1"/>
</dbReference>
<accession>A0AA42B942</accession>
<evidence type="ECO:0000313" key="5">
    <source>
        <dbReference type="Proteomes" id="UP001165306"/>
    </source>
</evidence>
<dbReference type="InterPro" id="IPR029062">
    <property type="entry name" value="Class_I_gatase-like"/>
</dbReference>
<keyword evidence="2" id="KW-0812">Transmembrane</keyword>
<dbReference type="InterPro" id="IPR036465">
    <property type="entry name" value="vWFA_dom_sf"/>
</dbReference>
<comment type="caution">
    <text evidence="4">The sequence shown here is derived from an EMBL/GenBank/DDBJ whole genome shotgun (WGS) entry which is preliminary data.</text>
</comment>
<dbReference type="EMBL" id="JAMSLR010000001">
    <property type="protein sequence ID" value="MCM8747587.1"/>
    <property type="molecule type" value="Genomic_DNA"/>
</dbReference>
<sequence length="894" mass="95548">MSVDRLTGIHFEHPLLLLALPPAVLAILVLARARVRAMPAGQRAATLALRSLIVTLLILALAEPTFGILRPFRNVVFAIDVSESVSQQQRDWTRAWVRQAIQELGPNSRVAVIEFGQWAQLAGSGSALPSGGETNLEQAITLARSALSSPESSAGEIVLLTDGWQTAGDAPRAMRRAAAGGVTVSYVPISLAGQQPPEVTVASLDVPPFARAGDLVDVAAVLHSTGQIAATLRVSLDDQVVSEQQVTLRPGINRVPVALRLPATGFHDILAAVVPAQDTRADNNSLVTSTVVKEPGRVLVLEHEPGQASRLVEILRADGLDVQVQPSSQIPPTTEPLTGYDAAVLVDTPATSLTLDQQKTLQLFVRELGRGLVVIGGQRSFGPGGYEGSTLDEMLPVSSRPPERPERSSVALFLVLDKSGSMASAWSNEASKLAMAREAAIQAVGLLQPGDVIGIVAFDSEYQWLVPTTRIENADTIRSIQDRISGLESGGGTSILPPLQAAYEAASRVDARLKHIVLLTDGQSSDRGYEALLRRMEQYQITLSTVAIGSDADTELLARLAELGGGRYHFTERSTQVPRIATQETSILIRSAVVESEVTAQPAASSPLLRSLPGELPTLNGYIATTPRQRAVTALETSQGDPLLAHWQYGLGRVVAWTSDASPAGWSSRWLDSGWPNAGLFWSQVVRWSMPAPVRPDFLVSAQPEPGGHRVLLRVESLREDGTFANGLDTRATIALPDGSAREVALPQRAPGVYEQTLAVEHPGTYRVLFSQRAGDQVIKEELATFSVPVPGFEGRTAGVNLVLLRQLAEGTGGRELRLPADLVASPPVARLEERLALWPWLLGAAALLFPLDVAARRLSWPARRVTTGSRSATLAGTAVPAPERERVGIHGDE</sequence>
<dbReference type="Proteomes" id="UP001165306">
    <property type="component" value="Unassembled WGS sequence"/>
</dbReference>
<feature type="transmembrane region" description="Helical" evidence="2">
    <location>
        <begin position="47"/>
        <end position="69"/>
    </location>
</feature>
<keyword evidence="2" id="KW-0472">Membrane</keyword>
<feature type="compositionally biased region" description="Basic and acidic residues" evidence="1">
    <location>
        <begin position="883"/>
        <end position="894"/>
    </location>
</feature>
<evidence type="ECO:0000256" key="2">
    <source>
        <dbReference type="SAM" id="Phobius"/>
    </source>
</evidence>
<name>A0AA42B942_9BACT</name>
<proteinExistence type="predicted"/>
<dbReference type="Gene3D" id="3.40.50.410">
    <property type="entry name" value="von Willebrand factor, type A domain"/>
    <property type="match status" value="1"/>
</dbReference>